<name>A0A4R7T771_9ACTN</name>
<reference evidence="2 3" key="1">
    <citation type="submission" date="2019-03" db="EMBL/GenBank/DDBJ databases">
        <title>Genomic Encyclopedia of Type Strains, Phase III (KMG-III): the genomes of soil and plant-associated and newly described type strains.</title>
        <authorList>
            <person name="Whitman W."/>
        </authorList>
    </citation>
    <scope>NUCLEOTIDE SEQUENCE [LARGE SCALE GENOMIC DNA]</scope>
    <source>
        <strain evidence="2 3">VKM Ac-2575</strain>
    </source>
</reference>
<evidence type="ECO:0000313" key="2">
    <source>
        <dbReference type="EMBL" id="TDU87762.1"/>
    </source>
</evidence>
<gene>
    <name evidence="2" type="ORF">EV138_1290</name>
</gene>
<keyword evidence="3" id="KW-1185">Reference proteome</keyword>
<feature type="chain" id="PRO_5020181216" description="Secreted protein" evidence="1">
    <location>
        <begin position="28"/>
        <end position="182"/>
    </location>
</feature>
<comment type="caution">
    <text evidence="2">The sequence shown here is derived from an EMBL/GenBank/DDBJ whole genome shotgun (WGS) entry which is preliminary data.</text>
</comment>
<sequence>MKRTMAMTTLWIATAAVVAGGTTTALATSGGSPGAKVLTQSDVRAELAKNPQPTSPALPDTRGALGVHVVPRALTRAQYSGGEWTVDSVAGTVYLRCGGNRVTDFRAVAKPEYQVRIEQAVIFSPTVGKSPRKPGEAGVVATFFKSGHKPVTRSEESESIRMLALTCVDGKPVESLPYPAPR</sequence>
<keyword evidence="1" id="KW-0732">Signal</keyword>
<dbReference type="Proteomes" id="UP000295151">
    <property type="component" value="Unassembled WGS sequence"/>
</dbReference>
<accession>A0A4R7T771</accession>
<dbReference type="EMBL" id="SOCE01000001">
    <property type="protein sequence ID" value="TDU87762.1"/>
    <property type="molecule type" value="Genomic_DNA"/>
</dbReference>
<organism evidence="2 3">
    <name type="scientific">Kribbella voronezhensis</name>
    <dbReference type="NCBI Taxonomy" id="2512212"/>
    <lineage>
        <taxon>Bacteria</taxon>
        <taxon>Bacillati</taxon>
        <taxon>Actinomycetota</taxon>
        <taxon>Actinomycetes</taxon>
        <taxon>Propionibacteriales</taxon>
        <taxon>Kribbellaceae</taxon>
        <taxon>Kribbella</taxon>
    </lineage>
</organism>
<feature type="signal peptide" evidence="1">
    <location>
        <begin position="1"/>
        <end position="27"/>
    </location>
</feature>
<evidence type="ECO:0000256" key="1">
    <source>
        <dbReference type="SAM" id="SignalP"/>
    </source>
</evidence>
<proteinExistence type="predicted"/>
<evidence type="ECO:0008006" key="4">
    <source>
        <dbReference type="Google" id="ProtNLM"/>
    </source>
</evidence>
<dbReference type="RefSeq" id="WP_133977490.1">
    <property type="nucleotide sequence ID" value="NZ_SOCE01000001.1"/>
</dbReference>
<dbReference type="AlphaFoldDB" id="A0A4R7T771"/>
<protein>
    <recommendedName>
        <fullName evidence="4">Secreted protein</fullName>
    </recommendedName>
</protein>
<evidence type="ECO:0000313" key="3">
    <source>
        <dbReference type="Proteomes" id="UP000295151"/>
    </source>
</evidence>